<organism evidence="1 2">
    <name type="scientific">Mytilus edulis</name>
    <name type="common">Blue mussel</name>
    <dbReference type="NCBI Taxonomy" id="6550"/>
    <lineage>
        <taxon>Eukaryota</taxon>
        <taxon>Metazoa</taxon>
        <taxon>Spiralia</taxon>
        <taxon>Lophotrochozoa</taxon>
        <taxon>Mollusca</taxon>
        <taxon>Bivalvia</taxon>
        <taxon>Autobranchia</taxon>
        <taxon>Pteriomorphia</taxon>
        <taxon>Mytilida</taxon>
        <taxon>Mytiloidea</taxon>
        <taxon>Mytilidae</taxon>
        <taxon>Mytilinae</taxon>
        <taxon>Mytilus</taxon>
    </lineage>
</organism>
<name>A0A8S3UHJ1_MYTED</name>
<proteinExistence type="predicted"/>
<dbReference type="Proteomes" id="UP000683360">
    <property type="component" value="Unassembled WGS sequence"/>
</dbReference>
<reference evidence="1" key="1">
    <citation type="submission" date="2021-03" db="EMBL/GenBank/DDBJ databases">
        <authorList>
            <person name="Bekaert M."/>
        </authorList>
    </citation>
    <scope>NUCLEOTIDE SEQUENCE</scope>
</reference>
<gene>
    <name evidence="1" type="ORF">MEDL_55374</name>
</gene>
<dbReference type="EMBL" id="CAJPWZ010002696">
    <property type="protein sequence ID" value="CAG2243236.1"/>
    <property type="molecule type" value="Genomic_DNA"/>
</dbReference>
<evidence type="ECO:0000313" key="2">
    <source>
        <dbReference type="Proteomes" id="UP000683360"/>
    </source>
</evidence>
<evidence type="ECO:0000313" key="1">
    <source>
        <dbReference type="EMBL" id="CAG2243236.1"/>
    </source>
</evidence>
<dbReference type="InterPro" id="IPR011042">
    <property type="entry name" value="6-blade_b-propeller_TolB-like"/>
</dbReference>
<dbReference type="SUPFAM" id="SSF63829">
    <property type="entry name" value="Calcium-dependent phosphotriesterase"/>
    <property type="match status" value="1"/>
</dbReference>
<dbReference type="Gene3D" id="2.120.10.30">
    <property type="entry name" value="TolB, C-terminal domain"/>
    <property type="match status" value="1"/>
</dbReference>
<dbReference type="AlphaFoldDB" id="A0A8S3UHJ1"/>
<protein>
    <submittedName>
        <fullName evidence="1">Uncharacterized protein</fullName>
    </submittedName>
</protein>
<comment type="caution">
    <text evidence="1">The sequence shown here is derived from an EMBL/GenBank/DDBJ whole genome shotgun (WGS) entry which is preliminary data.</text>
</comment>
<keyword evidence="2" id="KW-1185">Reference proteome</keyword>
<accession>A0A8S3UHJ1</accession>
<sequence>MNENKHSLHTQIWNSTCSVATMTLSVVEVACWKLIILVKKLADIHAVSKHNRHLKETNVLKSLKSIGTVSTKLNSCVDRYNKGVNPQIQAPVVSSKPKLVRDTKATAEIKKIEREDLQIFSILCTKDDKILLCNCKGQELLVCNDRGNYLQICKLLGNPWEITSIPDSNTSVVTLRKMNYLQLIETGSNCIKGGRLLNINEPCYGVAASKENIFIGGEGKVLEVNMEGSRVNTFKVGIGVLHYLHMDANNRLYCSDTSYNNIYCISINGTAIFCIDNLSVDQLAWQQIFIEIFMLLGLDLTICIVYQPMGKHENCF</sequence>